<reference evidence="2" key="1">
    <citation type="journal article" date="2022" name="Mol. Ecol. Resour.">
        <title>The genomes of chicory, endive, great burdock and yacon provide insights into Asteraceae palaeo-polyploidization history and plant inulin production.</title>
        <authorList>
            <person name="Fan W."/>
            <person name="Wang S."/>
            <person name="Wang H."/>
            <person name="Wang A."/>
            <person name="Jiang F."/>
            <person name="Liu H."/>
            <person name="Zhao H."/>
            <person name="Xu D."/>
            <person name="Zhang Y."/>
        </authorList>
    </citation>
    <scope>NUCLEOTIDE SEQUENCE [LARGE SCALE GENOMIC DNA]</scope>
    <source>
        <strain evidence="2">cv. Yunnan</strain>
    </source>
</reference>
<keyword evidence="2" id="KW-1185">Reference proteome</keyword>
<organism evidence="1 2">
    <name type="scientific">Smallanthus sonchifolius</name>
    <dbReference type="NCBI Taxonomy" id="185202"/>
    <lineage>
        <taxon>Eukaryota</taxon>
        <taxon>Viridiplantae</taxon>
        <taxon>Streptophyta</taxon>
        <taxon>Embryophyta</taxon>
        <taxon>Tracheophyta</taxon>
        <taxon>Spermatophyta</taxon>
        <taxon>Magnoliopsida</taxon>
        <taxon>eudicotyledons</taxon>
        <taxon>Gunneridae</taxon>
        <taxon>Pentapetalae</taxon>
        <taxon>asterids</taxon>
        <taxon>campanulids</taxon>
        <taxon>Asterales</taxon>
        <taxon>Asteraceae</taxon>
        <taxon>Asteroideae</taxon>
        <taxon>Heliantheae alliance</taxon>
        <taxon>Millerieae</taxon>
        <taxon>Smallanthus</taxon>
    </lineage>
</organism>
<name>A0ACB8ZF98_9ASTR</name>
<gene>
    <name evidence="1" type="ORF">L1987_79275</name>
</gene>
<protein>
    <submittedName>
        <fullName evidence="1">Uncharacterized protein</fullName>
    </submittedName>
</protein>
<proteinExistence type="predicted"/>
<evidence type="ECO:0000313" key="1">
    <source>
        <dbReference type="EMBL" id="KAI3696263.1"/>
    </source>
</evidence>
<comment type="caution">
    <text evidence="1">The sequence shown here is derived from an EMBL/GenBank/DDBJ whole genome shotgun (WGS) entry which is preliminary data.</text>
</comment>
<reference evidence="1 2" key="2">
    <citation type="journal article" date="2022" name="Mol. Ecol. Resour.">
        <title>The genomes of chicory, endive, great burdock and yacon provide insights into Asteraceae paleo-polyploidization history and plant inulin production.</title>
        <authorList>
            <person name="Fan W."/>
            <person name="Wang S."/>
            <person name="Wang H."/>
            <person name="Wang A."/>
            <person name="Jiang F."/>
            <person name="Liu H."/>
            <person name="Zhao H."/>
            <person name="Xu D."/>
            <person name="Zhang Y."/>
        </authorList>
    </citation>
    <scope>NUCLEOTIDE SEQUENCE [LARGE SCALE GENOMIC DNA]</scope>
    <source>
        <strain evidence="2">cv. Yunnan</strain>
        <tissue evidence="1">Leaves</tissue>
    </source>
</reference>
<sequence>MMHAVLNIPNLDAIYHLLLGRLHKDFTHSLQFTIPHRPLSNTTLCTLSISVASHRLPSISISPIFLLVLAAAVLAPVKATNHRKLTSTDTAPGGALDDQIKCGGCPCNKPCYTATPPPPPPPKKPSPTPGLNCPPPPSYIYMTGPPGNLYPVNPYSQSSARRQIWVALSLMVVVGVLGMLAFW</sequence>
<evidence type="ECO:0000313" key="2">
    <source>
        <dbReference type="Proteomes" id="UP001056120"/>
    </source>
</evidence>
<dbReference type="EMBL" id="CM042043">
    <property type="protein sequence ID" value="KAI3696263.1"/>
    <property type="molecule type" value="Genomic_DNA"/>
</dbReference>
<accession>A0ACB8ZF98</accession>
<dbReference type="Proteomes" id="UP001056120">
    <property type="component" value="Linkage Group LG26"/>
</dbReference>